<organism evidence="1 2">
    <name type="scientific">Lottia gigantea</name>
    <name type="common">Giant owl limpet</name>
    <dbReference type="NCBI Taxonomy" id="225164"/>
    <lineage>
        <taxon>Eukaryota</taxon>
        <taxon>Metazoa</taxon>
        <taxon>Spiralia</taxon>
        <taxon>Lophotrochozoa</taxon>
        <taxon>Mollusca</taxon>
        <taxon>Gastropoda</taxon>
        <taxon>Patellogastropoda</taxon>
        <taxon>Lottioidea</taxon>
        <taxon>Lottiidae</taxon>
        <taxon>Lottia</taxon>
    </lineage>
</organism>
<dbReference type="PANTHER" id="PTHR33480:SF1">
    <property type="entry name" value="TYR RECOMBINASE DOMAIN-CONTAINING PROTEIN"/>
    <property type="match status" value="1"/>
</dbReference>
<dbReference type="KEGG" id="lgi:LOTGIDRAFT_157180"/>
<evidence type="ECO:0000313" key="1">
    <source>
        <dbReference type="EMBL" id="ESP02040.1"/>
    </source>
</evidence>
<dbReference type="RefSeq" id="XP_009047198.1">
    <property type="nucleotide sequence ID" value="XM_009048950.1"/>
</dbReference>
<keyword evidence="2" id="KW-1185">Reference proteome</keyword>
<dbReference type="GeneID" id="20237244"/>
<proteinExistence type="predicted"/>
<protein>
    <submittedName>
        <fullName evidence="1">Uncharacterized protein</fullName>
    </submittedName>
</protein>
<dbReference type="PANTHER" id="PTHR33480">
    <property type="entry name" value="SET DOMAIN-CONTAINING PROTEIN-RELATED"/>
    <property type="match status" value="1"/>
</dbReference>
<name>V4CIN4_LOTGI</name>
<dbReference type="OrthoDB" id="6783964at2759"/>
<accession>V4CIN4</accession>
<dbReference type="EMBL" id="KB200329">
    <property type="protein sequence ID" value="ESP02040.1"/>
    <property type="molecule type" value="Genomic_DNA"/>
</dbReference>
<dbReference type="CTD" id="20237244"/>
<sequence>MATVTQVFFIMFNKSMWNLYLVNSYTEKYKYLVKSTLEACVSGSPSNKTAKVLDLKKNEMEWVLNHLGHSMEVHKIHYRHTSDVIERAKVAKLLLMQDNDKIGAFQHMSLNEIQMEGI</sequence>
<evidence type="ECO:0000313" key="2">
    <source>
        <dbReference type="Proteomes" id="UP000030746"/>
    </source>
</evidence>
<dbReference type="STRING" id="225164.V4CIN4"/>
<gene>
    <name evidence="1" type="ORF">LOTGIDRAFT_157180</name>
</gene>
<dbReference type="HOGENOM" id="CLU_2075806_0_0_1"/>
<dbReference type="AlphaFoldDB" id="V4CIN4"/>
<reference evidence="1 2" key="1">
    <citation type="journal article" date="2013" name="Nature">
        <title>Insights into bilaterian evolution from three spiralian genomes.</title>
        <authorList>
            <person name="Simakov O."/>
            <person name="Marletaz F."/>
            <person name="Cho S.J."/>
            <person name="Edsinger-Gonzales E."/>
            <person name="Havlak P."/>
            <person name="Hellsten U."/>
            <person name="Kuo D.H."/>
            <person name="Larsson T."/>
            <person name="Lv J."/>
            <person name="Arendt D."/>
            <person name="Savage R."/>
            <person name="Osoegawa K."/>
            <person name="de Jong P."/>
            <person name="Grimwood J."/>
            <person name="Chapman J.A."/>
            <person name="Shapiro H."/>
            <person name="Aerts A."/>
            <person name="Otillar R.P."/>
            <person name="Terry A.Y."/>
            <person name="Boore J.L."/>
            <person name="Grigoriev I.V."/>
            <person name="Lindberg D.R."/>
            <person name="Seaver E.C."/>
            <person name="Weisblat D.A."/>
            <person name="Putnam N.H."/>
            <person name="Rokhsar D.S."/>
        </authorList>
    </citation>
    <scope>NUCLEOTIDE SEQUENCE [LARGE SCALE GENOMIC DNA]</scope>
</reference>
<dbReference type="Proteomes" id="UP000030746">
    <property type="component" value="Unassembled WGS sequence"/>
</dbReference>